<evidence type="ECO:0000313" key="1">
    <source>
        <dbReference type="EMBL" id="CAB1413261.1"/>
    </source>
</evidence>
<protein>
    <submittedName>
        <fullName evidence="1">Uncharacterized protein</fullName>
    </submittedName>
</protein>
<organism evidence="1 2">
    <name type="scientific">Pleuronectes platessa</name>
    <name type="common">European plaice</name>
    <dbReference type="NCBI Taxonomy" id="8262"/>
    <lineage>
        <taxon>Eukaryota</taxon>
        <taxon>Metazoa</taxon>
        <taxon>Chordata</taxon>
        <taxon>Craniata</taxon>
        <taxon>Vertebrata</taxon>
        <taxon>Euteleostomi</taxon>
        <taxon>Actinopterygii</taxon>
        <taxon>Neopterygii</taxon>
        <taxon>Teleostei</taxon>
        <taxon>Neoteleostei</taxon>
        <taxon>Acanthomorphata</taxon>
        <taxon>Carangaria</taxon>
        <taxon>Pleuronectiformes</taxon>
        <taxon>Pleuronectoidei</taxon>
        <taxon>Pleuronectidae</taxon>
        <taxon>Pleuronectes</taxon>
    </lineage>
</organism>
<keyword evidence="2" id="KW-1185">Reference proteome</keyword>
<gene>
    <name evidence="1" type="ORF">PLEPLA_LOCUS961</name>
</gene>
<reference evidence="1" key="1">
    <citation type="submission" date="2020-03" db="EMBL/GenBank/DDBJ databases">
        <authorList>
            <person name="Weist P."/>
        </authorList>
    </citation>
    <scope>NUCLEOTIDE SEQUENCE</scope>
</reference>
<proteinExistence type="predicted"/>
<evidence type="ECO:0000313" key="2">
    <source>
        <dbReference type="Proteomes" id="UP001153269"/>
    </source>
</evidence>
<dbReference type="AlphaFoldDB" id="A0A9N7TIR2"/>
<name>A0A9N7TIR2_PLEPL</name>
<comment type="caution">
    <text evidence="1">The sequence shown here is derived from an EMBL/GenBank/DDBJ whole genome shotgun (WGS) entry which is preliminary data.</text>
</comment>
<dbReference type="Proteomes" id="UP001153269">
    <property type="component" value="Unassembled WGS sequence"/>
</dbReference>
<sequence>MRQTEVIILTATPLLWGSAALQKDNRVTWRSEKSARFRRQKNHSSVKSCSAVFSSCSRGVSSNGQARQNVAPLAAPVWPIDGMNPPKAKRGQS</sequence>
<dbReference type="EMBL" id="CADEAL010000047">
    <property type="protein sequence ID" value="CAB1413261.1"/>
    <property type="molecule type" value="Genomic_DNA"/>
</dbReference>
<accession>A0A9N7TIR2</accession>